<keyword evidence="2" id="KW-1185">Reference proteome</keyword>
<name>A0A2T4ARY4_TRIHA</name>
<organism evidence="1 2">
    <name type="scientific">Trichoderma harzianum CBS 226.95</name>
    <dbReference type="NCBI Taxonomy" id="983964"/>
    <lineage>
        <taxon>Eukaryota</taxon>
        <taxon>Fungi</taxon>
        <taxon>Dikarya</taxon>
        <taxon>Ascomycota</taxon>
        <taxon>Pezizomycotina</taxon>
        <taxon>Sordariomycetes</taxon>
        <taxon>Hypocreomycetidae</taxon>
        <taxon>Hypocreales</taxon>
        <taxon>Hypocreaceae</taxon>
        <taxon>Trichoderma</taxon>
    </lineage>
</organism>
<evidence type="ECO:0000313" key="2">
    <source>
        <dbReference type="Proteomes" id="UP000241690"/>
    </source>
</evidence>
<reference evidence="1 2" key="1">
    <citation type="submission" date="2016-07" db="EMBL/GenBank/DDBJ databases">
        <title>Multiple horizontal gene transfer events from other fungi enriched the ability of initially mycotrophic Trichoderma (Ascomycota) to feed on dead plant biomass.</title>
        <authorList>
            <consortium name="DOE Joint Genome Institute"/>
            <person name="Aerts A."/>
            <person name="Atanasova L."/>
            <person name="Chenthamara K."/>
            <person name="Zhang J."/>
            <person name="Grujic M."/>
            <person name="Henrissat B."/>
            <person name="Kuo A."/>
            <person name="Salamov A."/>
            <person name="Lipzen A."/>
            <person name="Labutti K."/>
            <person name="Barry K."/>
            <person name="Miao Y."/>
            <person name="Rahimi M.J."/>
            <person name="Shen Q."/>
            <person name="Grigoriev I.V."/>
            <person name="Kubicek C.P."/>
            <person name="Druzhinina I.S."/>
        </authorList>
    </citation>
    <scope>NUCLEOTIDE SEQUENCE [LARGE SCALE GENOMIC DNA]</scope>
    <source>
        <strain evidence="1 2">CBS 226.95</strain>
    </source>
</reference>
<dbReference type="AlphaFoldDB" id="A0A2T4ARY4"/>
<accession>A0A2T4ARY4</accession>
<dbReference type="Proteomes" id="UP000241690">
    <property type="component" value="Unassembled WGS sequence"/>
</dbReference>
<dbReference type="RefSeq" id="XP_024779514.1">
    <property type="nucleotide sequence ID" value="XM_024914262.1"/>
</dbReference>
<evidence type="ECO:0000313" key="1">
    <source>
        <dbReference type="EMBL" id="PTB59837.1"/>
    </source>
</evidence>
<gene>
    <name evidence="1" type="ORF">M431DRAFT_316187</name>
</gene>
<proteinExistence type="predicted"/>
<dbReference type="EMBL" id="KZ679676">
    <property type="protein sequence ID" value="PTB59837.1"/>
    <property type="molecule type" value="Genomic_DNA"/>
</dbReference>
<dbReference type="GeneID" id="36622827"/>
<protein>
    <submittedName>
        <fullName evidence="1">Uncharacterized protein</fullName>
    </submittedName>
</protein>
<sequence length="89" mass="10029">MAWVGTRTSLAAYSVRSLRFLVFQKPHRWHHGLPLTEGWISIVSAASCVRSTSVYSRVRTNPLLIQLVPCREAVPVHILVFLEACQQGK</sequence>